<keyword evidence="7" id="KW-0449">Lipoprotein</keyword>
<dbReference type="AlphaFoldDB" id="A0A5C3L7Y6"/>
<feature type="compositionally biased region" description="Polar residues" evidence="11">
    <location>
        <begin position="18"/>
        <end position="28"/>
    </location>
</feature>
<dbReference type="InterPro" id="IPR001594">
    <property type="entry name" value="Palmitoyltrfase_DHHC"/>
</dbReference>
<keyword evidence="5 10" id="KW-0472">Membrane</keyword>
<evidence type="ECO:0000313" key="13">
    <source>
        <dbReference type="EMBL" id="TFK24368.1"/>
    </source>
</evidence>
<comment type="catalytic activity">
    <reaction evidence="9 10">
        <text>L-cysteinyl-[protein] + hexadecanoyl-CoA = S-hexadecanoyl-L-cysteinyl-[protein] + CoA</text>
        <dbReference type="Rhea" id="RHEA:36683"/>
        <dbReference type="Rhea" id="RHEA-COMP:10131"/>
        <dbReference type="Rhea" id="RHEA-COMP:11032"/>
        <dbReference type="ChEBI" id="CHEBI:29950"/>
        <dbReference type="ChEBI" id="CHEBI:57287"/>
        <dbReference type="ChEBI" id="CHEBI:57379"/>
        <dbReference type="ChEBI" id="CHEBI:74151"/>
        <dbReference type="EC" id="2.3.1.225"/>
    </reaction>
</comment>
<dbReference type="InterPro" id="IPR039859">
    <property type="entry name" value="PFA4/ZDH16/20/ERF2-like"/>
</dbReference>
<evidence type="ECO:0000256" key="11">
    <source>
        <dbReference type="SAM" id="MobiDB-lite"/>
    </source>
</evidence>
<keyword evidence="8 10" id="KW-0012">Acyltransferase</keyword>
<evidence type="ECO:0000256" key="7">
    <source>
        <dbReference type="ARBA" id="ARBA00023288"/>
    </source>
</evidence>
<feature type="domain" description="Palmitoyltransferase DHHC" evidence="12">
    <location>
        <begin position="144"/>
        <end position="268"/>
    </location>
</feature>
<dbReference type="EC" id="2.3.1.225" evidence="10"/>
<evidence type="ECO:0000256" key="8">
    <source>
        <dbReference type="ARBA" id="ARBA00023315"/>
    </source>
</evidence>
<feature type="transmembrane region" description="Helical" evidence="10">
    <location>
        <begin position="236"/>
        <end position="256"/>
    </location>
</feature>
<feature type="transmembrane region" description="Helical" evidence="10">
    <location>
        <begin position="192"/>
        <end position="215"/>
    </location>
</feature>
<keyword evidence="3 10" id="KW-0812">Transmembrane</keyword>
<dbReference type="Proteomes" id="UP000307440">
    <property type="component" value="Unassembled WGS sequence"/>
</dbReference>
<feature type="transmembrane region" description="Helical" evidence="10">
    <location>
        <begin position="78"/>
        <end position="99"/>
    </location>
</feature>
<dbReference type="PANTHER" id="PTHR12246">
    <property type="entry name" value="PALMITOYLTRANSFERASE ZDHHC16"/>
    <property type="match status" value="1"/>
</dbReference>
<evidence type="ECO:0000259" key="12">
    <source>
        <dbReference type="Pfam" id="PF01529"/>
    </source>
</evidence>
<dbReference type="STRING" id="230819.A0A5C3L7Y6"/>
<evidence type="ECO:0000256" key="3">
    <source>
        <dbReference type="ARBA" id="ARBA00022692"/>
    </source>
</evidence>
<dbReference type="GO" id="GO:0019706">
    <property type="term" value="F:protein-cysteine S-palmitoyltransferase activity"/>
    <property type="evidence" value="ECO:0007669"/>
    <property type="project" value="UniProtKB-EC"/>
</dbReference>
<proteinExistence type="inferred from homology"/>
<gene>
    <name evidence="13" type="ORF">FA15DRAFT_669594</name>
</gene>
<dbReference type="GO" id="GO:0016020">
    <property type="term" value="C:membrane"/>
    <property type="evidence" value="ECO:0007669"/>
    <property type="project" value="UniProtKB-SubCell"/>
</dbReference>
<keyword evidence="14" id="KW-1185">Reference proteome</keyword>
<protein>
    <recommendedName>
        <fullName evidence="10">Palmitoyltransferase</fullName>
        <ecNumber evidence="10">2.3.1.225</ecNumber>
    </recommendedName>
</protein>
<feature type="region of interest" description="Disordered" evidence="11">
    <location>
        <begin position="14"/>
        <end position="33"/>
    </location>
</feature>
<organism evidence="13 14">
    <name type="scientific">Coprinopsis marcescibilis</name>
    <name type="common">Agaric fungus</name>
    <name type="synonym">Psathyrella marcescibilis</name>
    <dbReference type="NCBI Taxonomy" id="230819"/>
    <lineage>
        <taxon>Eukaryota</taxon>
        <taxon>Fungi</taxon>
        <taxon>Dikarya</taxon>
        <taxon>Basidiomycota</taxon>
        <taxon>Agaricomycotina</taxon>
        <taxon>Agaricomycetes</taxon>
        <taxon>Agaricomycetidae</taxon>
        <taxon>Agaricales</taxon>
        <taxon>Agaricineae</taxon>
        <taxon>Psathyrellaceae</taxon>
        <taxon>Coprinopsis</taxon>
    </lineage>
</organism>
<evidence type="ECO:0000256" key="6">
    <source>
        <dbReference type="ARBA" id="ARBA00023139"/>
    </source>
</evidence>
<accession>A0A5C3L7Y6</accession>
<comment type="similarity">
    <text evidence="10">Belongs to the DHHC palmitoyltransferase family.</text>
</comment>
<name>A0A5C3L7Y6_COPMA</name>
<evidence type="ECO:0000256" key="5">
    <source>
        <dbReference type="ARBA" id="ARBA00023136"/>
    </source>
</evidence>
<dbReference type="Pfam" id="PF01529">
    <property type="entry name" value="DHHC"/>
    <property type="match status" value="1"/>
</dbReference>
<reference evidence="13 14" key="1">
    <citation type="journal article" date="2019" name="Nat. Ecol. Evol.">
        <title>Megaphylogeny resolves global patterns of mushroom evolution.</title>
        <authorList>
            <person name="Varga T."/>
            <person name="Krizsan K."/>
            <person name="Foldi C."/>
            <person name="Dima B."/>
            <person name="Sanchez-Garcia M."/>
            <person name="Sanchez-Ramirez S."/>
            <person name="Szollosi G.J."/>
            <person name="Szarkandi J.G."/>
            <person name="Papp V."/>
            <person name="Albert L."/>
            <person name="Andreopoulos W."/>
            <person name="Angelini C."/>
            <person name="Antonin V."/>
            <person name="Barry K.W."/>
            <person name="Bougher N.L."/>
            <person name="Buchanan P."/>
            <person name="Buyck B."/>
            <person name="Bense V."/>
            <person name="Catcheside P."/>
            <person name="Chovatia M."/>
            <person name="Cooper J."/>
            <person name="Damon W."/>
            <person name="Desjardin D."/>
            <person name="Finy P."/>
            <person name="Geml J."/>
            <person name="Haridas S."/>
            <person name="Hughes K."/>
            <person name="Justo A."/>
            <person name="Karasinski D."/>
            <person name="Kautmanova I."/>
            <person name="Kiss B."/>
            <person name="Kocsube S."/>
            <person name="Kotiranta H."/>
            <person name="LaButti K.M."/>
            <person name="Lechner B.E."/>
            <person name="Liimatainen K."/>
            <person name="Lipzen A."/>
            <person name="Lukacs Z."/>
            <person name="Mihaltcheva S."/>
            <person name="Morgado L.N."/>
            <person name="Niskanen T."/>
            <person name="Noordeloos M.E."/>
            <person name="Ohm R.A."/>
            <person name="Ortiz-Santana B."/>
            <person name="Ovrebo C."/>
            <person name="Racz N."/>
            <person name="Riley R."/>
            <person name="Savchenko A."/>
            <person name="Shiryaev A."/>
            <person name="Soop K."/>
            <person name="Spirin V."/>
            <person name="Szebenyi C."/>
            <person name="Tomsovsky M."/>
            <person name="Tulloss R.E."/>
            <person name="Uehling J."/>
            <person name="Grigoriev I.V."/>
            <person name="Vagvolgyi C."/>
            <person name="Papp T."/>
            <person name="Martin F.M."/>
            <person name="Miettinen O."/>
            <person name="Hibbett D.S."/>
            <person name="Nagy L.G."/>
        </authorList>
    </citation>
    <scope>NUCLEOTIDE SEQUENCE [LARGE SCALE GENOMIC DNA]</scope>
    <source>
        <strain evidence="13 14">CBS 121175</strain>
    </source>
</reference>
<evidence type="ECO:0000256" key="4">
    <source>
        <dbReference type="ARBA" id="ARBA00022989"/>
    </source>
</evidence>
<dbReference type="EMBL" id="ML210201">
    <property type="protein sequence ID" value="TFK24368.1"/>
    <property type="molecule type" value="Genomic_DNA"/>
</dbReference>
<keyword evidence="2 10" id="KW-0808">Transferase</keyword>
<evidence type="ECO:0000256" key="2">
    <source>
        <dbReference type="ARBA" id="ARBA00022679"/>
    </source>
</evidence>
<comment type="subcellular location">
    <subcellularLocation>
        <location evidence="1">Membrane</location>
        <topology evidence="1">Multi-pass membrane protein</topology>
    </subcellularLocation>
</comment>
<comment type="domain">
    <text evidence="10">The DHHC domain is required for palmitoyltransferase activity.</text>
</comment>
<feature type="transmembrane region" description="Helical" evidence="10">
    <location>
        <begin position="41"/>
        <end position="66"/>
    </location>
</feature>
<evidence type="ECO:0000256" key="9">
    <source>
        <dbReference type="ARBA" id="ARBA00048048"/>
    </source>
</evidence>
<dbReference type="PROSITE" id="PS50216">
    <property type="entry name" value="DHHC"/>
    <property type="match status" value="1"/>
</dbReference>
<evidence type="ECO:0000256" key="1">
    <source>
        <dbReference type="ARBA" id="ARBA00004141"/>
    </source>
</evidence>
<sequence length="375" mass="42562">MPTRRTIPLINEHELQPRNGTPGHSISLSDLPPPEKPKKPWYYRLPLVGTIGFILAPQPSILWVLVHHHLQTLKKTHIFLIHLVVIYTLNLMIMASLYVCVTRDPGPVTLEPNQQEDYAGDDDEDVGLTEALMSGGGEDDFMKPGRWCRTCWAPKPERAHHCSVCDRCVLKMDHHCPWLGATCIGHRTYPAFVHFLTCITILAIYITTICVNAVIWSFRNPFEVINPVTPIHEFAVVVYGGMFAVVIGPFAAYHYYLISTNQTTLENISPFMLLRHLPPLPRSGHGLSDPPLEPELSYHQRRAVKDAHGKVYMYDVGWKKNWAQVFGWDTRRGWIERILYGGASPGDGRYFPRNPRSEAMLANLASELVKLDRNA</sequence>
<keyword evidence="4 10" id="KW-1133">Transmembrane helix</keyword>
<evidence type="ECO:0000256" key="10">
    <source>
        <dbReference type="RuleBase" id="RU079119"/>
    </source>
</evidence>
<keyword evidence="6" id="KW-0564">Palmitate</keyword>
<dbReference type="OrthoDB" id="9909019at2759"/>
<evidence type="ECO:0000313" key="14">
    <source>
        <dbReference type="Proteomes" id="UP000307440"/>
    </source>
</evidence>